<evidence type="ECO:0000256" key="1">
    <source>
        <dbReference type="SAM" id="SignalP"/>
    </source>
</evidence>
<proteinExistence type="predicted"/>
<accession>A0A6J4P0K3</accession>
<dbReference type="Pfam" id="PF01547">
    <property type="entry name" value="SBP_bac_1"/>
    <property type="match status" value="1"/>
</dbReference>
<reference evidence="2" key="1">
    <citation type="submission" date="2020-02" db="EMBL/GenBank/DDBJ databases">
        <authorList>
            <person name="Meier V. D."/>
        </authorList>
    </citation>
    <scope>NUCLEOTIDE SEQUENCE</scope>
    <source>
        <strain evidence="2">AVDCRST_MAG35</strain>
    </source>
</reference>
<dbReference type="PANTHER" id="PTHR43649:SF12">
    <property type="entry name" value="DIACETYLCHITOBIOSE BINDING PROTEIN DASA"/>
    <property type="match status" value="1"/>
</dbReference>
<dbReference type="CDD" id="cd13585">
    <property type="entry name" value="PBP2_TMBP_like"/>
    <property type="match status" value="1"/>
</dbReference>
<protein>
    <submittedName>
        <fullName evidence="2">ABC transporter, substrate-binding protein (Cluster 1, maltose/g3p/polyamine/iron)</fullName>
    </submittedName>
</protein>
<feature type="chain" id="PRO_5039585473" evidence="1">
    <location>
        <begin position="23"/>
        <end position="439"/>
    </location>
</feature>
<gene>
    <name evidence="2" type="ORF">AVDCRST_MAG35-1009</name>
</gene>
<dbReference type="SUPFAM" id="SSF53850">
    <property type="entry name" value="Periplasmic binding protein-like II"/>
    <property type="match status" value="1"/>
</dbReference>
<sequence length="439" mass="45973">MRYRTTSAVTATALLLVGSLTACGGSDEAEASGGTLTYWATNMAPTPADDEAVLTPELEKFTEETGIEVELEVVPWDSLYNRILTAVSSGEGPDVLNIGNTWSASLQATGSFLPLEGEALEAIGGAEKFVPTALAATGSEDAPRTAVPLYGQSYGLFYNKAMFAEAGVPEPTDGWTWQQFLDAATALTRDENGDGTPDQYGFAMTGGSVANSAHAAFILGRQEGGALFDESGAPTFESEEQVAAVTRWVELMTSGVTLPGSAEYTGDAEADNDLAEGRVAMVMQQSGSRNALNALGFTEYGVAQVPVPEGGTPTQTMVAGINISVFNESDQQEEALQLVEFLTSDEQQVTLNKAYTTLPVVEAAYDDPAFNDEISGTFATILAEHAEPMPQLPAEGQMETLVGGAVVDLISRAATGQPVTDADVREALAGAQEEMEAAS</sequence>
<evidence type="ECO:0000313" key="2">
    <source>
        <dbReference type="EMBL" id="CAA9402993.1"/>
    </source>
</evidence>
<organism evidence="2">
    <name type="scientific">uncultured Quadrisphaera sp</name>
    <dbReference type="NCBI Taxonomy" id="904978"/>
    <lineage>
        <taxon>Bacteria</taxon>
        <taxon>Bacillati</taxon>
        <taxon>Actinomycetota</taxon>
        <taxon>Actinomycetes</taxon>
        <taxon>Kineosporiales</taxon>
        <taxon>Kineosporiaceae</taxon>
        <taxon>Quadrisphaera</taxon>
        <taxon>environmental samples</taxon>
    </lineage>
</organism>
<keyword evidence="1" id="KW-0732">Signal</keyword>
<dbReference type="Gene3D" id="3.40.190.10">
    <property type="entry name" value="Periplasmic binding protein-like II"/>
    <property type="match status" value="1"/>
</dbReference>
<dbReference type="InterPro" id="IPR006059">
    <property type="entry name" value="SBP"/>
</dbReference>
<feature type="signal peptide" evidence="1">
    <location>
        <begin position="1"/>
        <end position="22"/>
    </location>
</feature>
<dbReference type="EMBL" id="CADCUY010000206">
    <property type="protein sequence ID" value="CAA9402993.1"/>
    <property type="molecule type" value="Genomic_DNA"/>
</dbReference>
<dbReference type="PROSITE" id="PS51257">
    <property type="entry name" value="PROKAR_LIPOPROTEIN"/>
    <property type="match status" value="1"/>
</dbReference>
<dbReference type="InterPro" id="IPR050490">
    <property type="entry name" value="Bact_solute-bd_prot1"/>
</dbReference>
<name>A0A6J4P0K3_9ACTN</name>
<dbReference type="PANTHER" id="PTHR43649">
    <property type="entry name" value="ARABINOSE-BINDING PROTEIN-RELATED"/>
    <property type="match status" value="1"/>
</dbReference>
<dbReference type="AlphaFoldDB" id="A0A6J4P0K3"/>